<dbReference type="EMBL" id="CAJFCW020000003">
    <property type="protein sequence ID" value="CAG9107710.1"/>
    <property type="molecule type" value="Genomic_DNA"/>
</dbReference>
<gene>
    <name evidence="2" type="ORF">BOKJ2_LOCUS7070</name>
</gene>
<reference evidence="2" key="1">
    <citation type="submission" date="2020-09" db="EMBL/GenBank/DDBJ databases">
        <authorList>
            <person name="Kikuchi T."/>
        </authorList>
    </citation>
    <scope>NUCLEOTIDE SEQUENCE</scope>
    <source>
        <strain evidence="2">SH1</strain>
    </source>
</reference>
<name>A0A811KQ23_9BILA</name>
<dbReference type="Proteomes" id="UP000783686">
    <property type="component" value="Unassembled WGS sequence"/>
</dbReference>
<evidence type="ECO:0000256" key="1">
    <source>
        <dbReference type="SAM" id="MobiDB-lite"/>
    </source>
</evidence>
<evidence type="ECO:0000313" key="3">
    <source>
        <dbReference type="Proteomes" id="UP000614601"/>
    </source>
</evidence>
<protein>
    <submittedName>
        <fullName evidence="2">Uncharacterized protein</fullName>
    </submittedName>
</protein>
<dbReference type="EMBL" id="CAJFDH010000003">
    <property type="protein sequence ID" value="CAD5217403.1"/>
    <property type="molecule type" value="Genomic_DNA"/>
</dbReference>
<feature type="compositionally biased region" description="Basic residues" evidence="1">
    <location>
        <begin position="73"/>
        <end position="83"/>
    </location>
</feature>
<evidence type="ECO:0000313" key="2">
    <source>
        <dbReference type="EMBL" id="CAD5217403.1"/>
    </source>
</evidence>
<sequence length="83" mass="9598">MAETSIDNLKQQECKKLTNLIDVGKTYVRAFNTNVPENWMNECRNNLESAIEELIPEEPVPANLKERDTLPGIRRRSRSKDPK</sequence>
<dbReference type="AlphaFoldDB" id="A0A811KQ23"/>
<accession>A0A811KQ23</accession>
<comment type="caution">
    <text evidence="2">The sequence shown here is derived from an EMBL/GenBank/DDBJ whole genome shotgun (WGS) entry which is preliminary data.</text>
</comment>
<keyword evidence="3" id="KW-1185">Reference proteome</keyword>
<dbReference type="Proteomes" id="UP000614601">
    <property type="component" value="Unassembled WGS sequence"/>
</dbReference>
<proteinExistence type="predicted"/>
<organism evidence="2 3">
    <name type="scientific">Bursaphelenchus okinawaensis</name>
    <dbReference type="NCBI Taxonomy" id="465554"/>
    <lineage>
        <taxon>Eukaryota</taxon>
        <taxon>Metazoa</taxon>
        <taxon>Ecdysozoa</taxon>
        <taxon>Nematoda</taxon>
        <taxon>Chromadorea</taxon>
        <taxon>Rhabditida</taxon>
        <taxon>Tylenchina</taxon>
        <taxon>Tylenchomorpha</taxon>
        <taxon>Aphelenchoidea</taxon>
        <taxon>Aphelenchoididae</taxon>
        <taxon>Bursaphelenchus</taxon>
    </lineage>
</organism>
<feature type="region of interest" description="Disordered" evidence="1">
    <location>
        <begin position="60"/>
        <end position="83"/>
    </location>
</feature>